<dbReference type="InterPro" id="IPR036869">
    <property type="entry name" value="J_dom_sf"/>
</dbReference>
<keyword evidence="4" id="KW-1185">Reference proteome</keyword>
<evidence type="ECO:0000256" key="1">
    <source>
        <dbReference type="SAM" id="MobiDB-lite"/>
    </source>
</evidence>
<organism evidence="3 4">
    <name type="scientific">Durusdinium trenchii</name>
    <dbReference type="NCBI Taxonomy" id="1381693"/>
    <lineage>
        <taxon>Eukaryota</taxon>
        <taxon>Sar</taxon>
        <taxon>Alveolata</taxon>
        <taxon>Dinophyceae</taxon>
        <taxon>Suessiales</taxon>
        <taxon>Symbiodiniaceae</taxon>
        <taxon>Durusdinium</taxon>
    </lineage>
</organism>
<evidence type="ECO:0000313" key="4">
    <source>
        <dbReference type="Proteomes" id="UP001642484"/>
    </source>
</evidence>
<feature type="compositionally biased region" description="Basic and acidic residues" evidence="1">
    <location>
        <begin position="12"/>
        <end position="26"/>
    </location>
</feature>
<feature type="region of interest" description="Disordered" evidence="1">
    <location>
        <begin position="211"/>
        <end position="309"/>
    </location>
</feature>
<reference evidence="3 4" key="1">
    <citation type="submission" date="2024-02" db="EMBL/GenBank/DDBJ databases">
        <authorList>
            <person name="Chen Y."/>
            <person name="Shah S."/>
            <person name="Dougan E. K."/>
            <person name="Thang M."/>
            <person name="Chan C."/>
        </authorList>
    </citation>
    <scope>NUCLEOTIDE SEQUENCE [LARGE SCALE GENOMIC DNA]</scope>
</reference>
<evidence type="ECO:0000313" key="3">
    <source>
        <dbReference type="EMBL" id="CAK9032226.1"/>
    </source>
</evidence>
<feature type="compositionally biased region" description="Low complexity" evidence="1">
    <location>
        <begin position="225"/>
        <end position="245"/>
    </location>
</feature>
<accession>A0ABP0L069</accession>
<comment type="caution">
    <text evidence="3">The sequence shown here is derived from an EMBL/GenBank/DDBJ whole genome shotgun (WGS) entry which is preliminary data.</text>
</comment>
<feature type="domain" description="WWE" evidence="2">
    <location>
        <begin position="137"/>
        <end position="213"/>
    </location>
</feature>
<dbReference type="Pfam" id="PF02825">
    <property type="entry name" value="WWE"/>
    <property type="match status" value="1"/>
</dbReference>
<feature type="region of interest" description="Disordered" evidence="1">
    <location>
        <begin position="1"/>
        <end position="26"/>
    </location>
</feature>
<protein>
    <recommendedName>
        <fullName evidence="2">WWE domain-containing protein</fullName>
    </recommendedName>
</protein>
<proteinExistence type="predicted"/>
<dbReference type="InterPro" id="IPR004170">
    <property type="entry name" value="WWE_dom"/>
</dbReference>
<dbReference type="EMBL" id="CAXAMN010010624">
    <property type="protein sequence ID" value="CAK9032226.1"/>
    <property type="molecule type" value="Genomic_DNA"/>
</dbReference>
<dbReference type="PROSITE" id="PS50918">
    <property type="entry name" value="WWE"/>
    <property type="match status" value="1"/>
</dbReference>
<dbReference type="Proteomes" id="UP001642484">
    <property type="component" value="Unassembled WGS sequence"/>
</dbReference>
<dbReference type="Gene3D" id="1.10.287.110">
    <property type="entry name" value="DnaJ domain"/>
    <property type="match status" value="1"/>
</dbReference>
<dbReference type="InterPro" id="IPR037197">
    <property type="entry name" value="WWE_dom_sf"/>
</dbReference>
<sequence length="381" mass="42332">MGCGSSVPKAKVYRENEEDKEPTPVEEVRVQTVGLDDRVDVPLLHDASVSHAGSFESGWMVEMSPETWEALPADVDETLTEAYYSGQPVALYTVRGARPSEDVSYDVDFRQLMRTTRSTGQQHRLRYVPHPSANASKLASTASASAGRTQYQWELKNGAWADFEEEELQHLIRAWMMGHDEVLYEARGLQYEINFRRMIQINLSSGNKRHIRVKPRQADPNQPVASTQASATDPSTTAAPTPTDARSSGEPRARSQPRSGVTPPGRPKRFSLGKDGKEAKGAGQGQESEGQGGGRQTCHPSVDTDEPALPFGVQWPSAQAKAAAKALYMELLSSQQCTQAERRSCYKHKCLLWHPGKNLDKEDVATEVFQFLQLLRDWYLS</sequence>
<dbReference type="SUPFAM" id="SSF117839">
    <property type="entry name" value="WWE domain"/>
    <property type="match status" value="1"/>
</dbReference>
<evidence type="ECO:0000259" key="2">
    <source>
        <dbReference type="PROSITE" id="PS50918"/>
    </source>
</evidence>
<gene>
    <name evidence="3" type="ORF">CCMP2556_LOCUS18597</name>
</gene>
<dbReference type="Gene3D" id="3.30.720.50">
    <property type="match status" value="1"/>
</dbReference>
<name>A0ABP0L069_9DINO</name>